<dbReference type="PANTHER" id="PTHR30614">
    <property type="entry name" value="MEMBRANE COMPONENT OF AMINO ACID ABC TRANSPORTER"/>
    <property type="match status" value="1"/>
</dbReference>
<comment type="subcellular location">
    <subcellularLocation>
        <location evidence="1">Cell inner membrane</location>
        <topology evidence="1">Multi-pass membrane protein</topology>
    </subcellularLocation>
    <subcellularLocation>
        <location evidence="12">Cell membrane</location>
        <topology evidence="12">Multi-pass membrane protein</topology>
    </subcellularLocation>
</comment>
<evidence type="ECO:0000256" key="10">
    <source>
        <dbReference type="ARBA" id="ARBA00062718"/>
    </source>
</evidence>
<dbReference type="OrthoDB" id="9787841at2"/>
<evidence type="ECO:0000256" key="3">
    <source>
        <dbReference type="ARBA" id="ARBA00022448"/>
    </source>
</evidence>
<dbReference type="GO" id="GO:0043190">
    <property type="term" value="C:ATP-binding cassette (ABC) transporter complex"/>
    <property type="evidence" value="ECO:0007669"/>
    <property type="project" value="InterPro"/>
</dbReference>
<dbReference type="NCBIfam" id="TIGR01726">
    <property type="entry name" value="HEQRo_perm_3TM"/>
    <property type="match status" value="1"/>
</dbReference>
<dbReference type="SUPFAM" id="SSF161098">
    <property type="entry name" value="MetI-like"/>
    <property type="match status" value="1"/>
</dbReference>
<dbReference type="Gene3D" id="1.10.3720.10">
    <property type="entry name" value="MetI-like"/>
    <property type="match status" value="1"/>
</dbReference>
<dbReference type="InterPro" id="IPR010065">
    <property type="entry name" value="AA_ABC_transptr_permease_3TM"/>
</dbReference>
<evidence type="ECO:0000256" key="11">
    <source>
        <dbReference type="ARBA" id="ARBA00073645"/>
    </source>
</evidence>
<dbReference type="eggNOG" id="COG0765">
    <property type="taxonomic scope" value="Bacteria"/>
</dbReference>
<evidence type="ECO:0000256" key="4">
    <source>
        <dbReference type="ARBA" id="ARBA00022475"/>
    </source>
</evidence>
<accession>A0A0K1QM13</accession>
<dbReference type="Pfam" id="PF00528">
    <property type="entry name" value="BPD_transp_1"/>
    <property type="match status" value="1"/>
</dbReference>
<feature type="transmembrane region" description="Helical" evidence="12">
    <location>
        <begin position="116"/>
        <end position="146"/>
    </location>
</feature>
<keyword evidence="6" id="KW-0029">Amino-acid transport</keyword>
<feature type="domain" description="ABC transmembrane type-1" evidence="13">
    <location>
        <begin position="122"/>
        <end position="310"/>
    </location>
</feature>
<feature type="transmembrane region" description="Helical" evidence="12">
    <location>
        <begin position="158"/>
        <end position="178"/>
    </location>
</feature>
<organism evidence="14 15">
    <name type="scientific">Pseudomonas fluorescens NCIMB 11764</name>
    <dbReference type="NCBI Taxonomy" id="1221522"/>
    <lineage>
        <taxon>Bacteria</taxon>
        <taxon>Pseudomonadati</taxon>
        <taxon>Pseudomonadota</taxon>
        <taxon>Gammaproteobacteria</taxon>
        <taxon>Pseudomonadales</taxon>
        <taxon>Pseudomonadaceae</taxon>
        <taxon>Pseudomonas</taxon>
    </lineage>
</organism>
<evidence type="ECO:0000256" key="9">
    <source>
        <dbReference type="ARBA" id="ARBA00060298"/>
    </source>
</evidence>
<dbReference type="InterPro" id="IPR043429">
    <property type="entry name" value="ArtM/GltK/GlnP/TcyL/YhdX-like"/>
</dbReference>
<feature type="transmembrane region" description="Helical" evidence="12">
    <location>
        <begin position="256"/>
        <end position="277"/>
    </location>
</feature>
<feature type="transmembrane region" description="Helical" evidence="12">
    <location>
        <begin position="59"/>
        <end position="76"/>
    </location>
</feature>
<dbReference type="EMBL" id="CP010945">
    <property type="protein sequence ID" value="AKV06702.1"/>
    <property type="molecule type" value="Genomic_DNA"/>
</dbReference>
<evidence type="ECO:0000313" key="14">
    <source>
        <dbReference type="EMBL" id="AKV06702.1"/>
    </source>
</evidence>
<dbReference type="AlphaFoldDB" id="A0A0K1QM13"/>
<keyword evidence="8 12" id="KW-0472">Membrane</keyword>
<reference evidence="14 15" key="1">
    <citation type="journal article" date="2012" name="J. Bacteriol.">
        <title>Draft genome sequence of the cyanide-utilizing bacterium Pseudomonas fluorescens strain NCIMB 11764.</title>
        <authorList>
            <person name="Vilo C.A."/>
            <person name="Benedik M.J."/>
            <person name="Kunz D.A."/>
            <person name="Dong Q."/>
        </authorList>
    </citation>
    <scope>NUCLEOTIDE SEQUENCE [LARGE SCALE GENOMIC DNA]</scope>
    <source>
        <strain evidence="14 15">NCIMB 11764</strain>
    </source>
</reference>
<protein>
    <recommendedName>
        <fullName evidence="11">Glutamate/aspartate import permease protein GltK</fullName>
    </recommendedName>
</protein>
<dbReference type="InterPro" id="IPR035906">
    <property type="entry name" value="MetI-like_sf"/>
</dbReference>
<dbReference type="RefSeq" id="WP_017336570.1">
    <property type="nucleotide sequence ID" value="NZ_CP010945.1"/>
</dbReference>
<dbReference type="GO" id="GO:0022857">
    <property type="term" value="F:transmembrane transporter activity"/>
    <property type="evidence" value="ECO:0007669"/>
    <property type="project" value="InterPro"/>
</dbReference>
<keyword evidence="5 12" id="KW-0812">Transmembrane</keyword>
<sequence length="324" mass="35641">MYHDNIIYKKKSNDPQFLLGVAVVLFLGAYLMNLGNSALSHFLQPLLGDAPDSLTARNIAIGLGIAVLGTLNFHVLGRLKFKVQTTVVWIELLILFLAFFDTFDLSYSFILDKVGFLIIQGAATTLYISAVAIVIAFVLALIGAVAKLSNNGLANALASFYTSFFRGVPLLIQIYLIYLGLPQLGYVVDAVPAGILALSLCYGAYMTEIFRAGIQSIPVGQWEASRALNISPFKTLSRVIMPQALRVIIPPTGNQFIAMLKDSSLVSVIGVWELMYLAKTQGRADFRHLEMLITAAMIYWALSFILERVQARIEKRVNRSVARG</sequence>
<evidence type="ECO:0000256" key="12">
    <source>
        <dbReference type="RuleBase" id="RU363032"/>
    </source>
</evidence>
<dbReference type="InterPro" id="IPR000515">
    <property type="entry name" value="MetI-like"/>
</dbReference>
<dbReference type="PANTHER" id="PTHR30614:SF0">
    <property type="entry name" value="L-CYSTINE TRANSPORT SYSTEM PERMEASE PROTEIN TCYL"/>
    <property type="match status" value="1"/>
</dbReference>
<keyword evidence="7 12" id="KW-1133">Transmembrane helix</keyword>
<proteinExistence type="inferred from homology"/>
<evidence type="ECO:0000256" key="6">
    <source>
        <dbReference type="ARBA" id="ARBA00022970"/>
    </source>
</evidence>
<feature type="transmembrane region" description="Helical" evidence="12">
    <location>
        <begin position="88"/>
        <end position="110"/>
    </location>
</feature>
<name>A0A0K1QM13_PSEFL</name>
<evidence type="ECO:0000313" key="15">
    <source>
        <dbReference type="Proteomes" id="UP000017175"/>
    </source>
</evidence>
<evidence type="ECO:0000256" key="8">
    <source>
        <dbReference type="ARBA" id="ARBA00023136"/>
    </source>
</evidence>
<gene>
    <name evidence="14" type="ORF">B723_09925</name>
</gene>
<dbReference type="GO" id="GO:0006865">
    <property type="term" value="P:amino acid transport"/>
    <property type="evidence" value="ECO:0007669"/>
    <property type="project" value="UniProtKB-KW"/>
</dbReference>
<keyword evidence="4" id="KW-1003">Cell membrane</keyword>
<feature type="transmembrane region" description="Helical" evidence="12">
    <location>
        <begin position="184"/>
        <end position="205"/>
    </location>
</feature>
<comment type="function">
    <text evidence="9">Part of the ABC transporter complex GltIJKL involved in glutamate and aspartate uptake. Probably responsible for the translocation of the substrate across the membrane.</text>
</comment>
<dbReference type="PROSITE" id="PS50928">
    <property type="entry name" value="ABC_TM1"/>
    <property type="match status" value="1"/>
</dbReference>
<comment type="similarity">
    <text evidence="2">Belongs to the binding-protein-dependent transport system permease family. HisMQ subfamily.</text>
</comment>
<feature type="transmembrane region" description="Helical" evidence="12">
    <location>
        <begin position="17"/>
        <end position="39"/>
    </location>
</feature>
<feature type="transmembrane region" description="Helical" evidence="12">
    <location>
        <begin position="289"/>
        <end position="306"/>
    </location>
</feature>
<evidence type="ECO:0000256" key="1">
    <source>
        <dbReference type="ARBA" id="ARBA00004429"/>
    </source>
</evidence>
<evidence type="ECO:0000259" key="13">
    <source>
        <dbReference type="PROSITE" id="PS50928"/>
    </source>
</evidence>
<evidence type="ECO:0000256" key="7">
    <source>
        <dbReference type="ARBA" id="ARBA00022989"/>
    </source>
</evidence>
<comment type="subunit">
    <text evidence="10">The complex is composed of two ATP-binding proteins (GltL), two transmembrane proteins (GltJ and GltK) and a solute-binding protein (GltI).</text>
</comment>
<evidence type="ECO:0000256" key="5">
    <source>
        <dbReference type="ARBA" id="ARBA00022692"/>
    </source>
</evidence>
<dbReference type="FunFam" id="1.10.3720.10:FF:000006">
    <property type="entry name" value="Glutamate/aspartate ABC transporter, permease protein GltK"/>
    <property type="match status" value="1"/>
</dbReference>
<evidence type="ECO:0000256" key="2">
    <source>
        <dbReference type="ARBA" id="ARBA00010072"/>
    </source>
</evidence>
<keyword evidence="3 12" id="KW-0813">Transport</keyword>
<dbReference type="CDD" id="cd06261">
    <property type="entry name" value="TM_PBP2"/>
    <property type="match status" value="1"/>
</dbReference>
<dbReference type="Proteomes" id="UP000017175">
    <property type="component" value="Chromosome"/>
</dbReference>